<feature type="non-terminal residue" evidence="3">
    <location>
        <position position="147"/>
    </location>
</feature>
<evidence type="ECO:0000256" key="1">
    <source>
        <dbReference type="SAM" id="SignalP"/>
    </source>
</evidence>
<sequence>MDVHKGLLTCSVVCSWWLICNAALQLLRSVDWVHRDISTGNVLCFGGMGKLADLEYAKHMDSNATHEDRTGTLEFMASEVEAQQYLFQPRGGKPRREGRKCPFRFNPLHDMESLWWIATWTLYYHVDQGGSRPSSEQITQFHELFPG</sequence>
<dbReference type="Gene3D" id="1.10.510.10">
    <property type="entry name" value="Transferase(Phosphotransferase) domain 1"/>
    <property type="match status" value="1"/>
</dbReference>
<keyword evidence="4" id="KW-1185">Reference proteome</keyword>
<protein>
    <recommendedName>
        <fullName evidence="2">Protein kinase domain-containing protein</fullName>
    </recommendedName>
</protein>
<organism evidence="3 4">
    <name type="scientific">Pisolithus microcarpus 441</name>
    <dbReference type="NCBI Taxonomy" id="765257"/>
    <lineage>
        <taxon>Eukaryota</taxon>
        <taxon>Fungi</taxon>
        <taxon>Dikarya</taxon>
        <taxon>Basidiomycota</taxon>
        <taxon>Agaricomycotina</taxon>
        <taxon>Agaricomycetes</taxon>
        <taxon>Agaricomycetidae</taxon>
        <taxon>Boletales</taxon>
        <taxon>Sclerodermatineae</taxon>
        <taxon>Pisolithaceae</taxon>
        <taxon>Pisolithus</taxon>
    </lineage>
</organism>
<dbReference type="HOGENOM" id="CLU_110087_0_0_1"/>
<dbReference type="Proteomes" id="UP000054018">
    <property type="component" value="Unassembled WGS sequence"/>
</dbReference>
<evidence type="ECO:0000313" key="3">
    <source>
        <dbReference type="EMBL" id="KIK22815.1"/>
    </source>
</evidence>
<feature type="chain" id="PRO_5002217447" description="Protein kinase domain-containing protein" evidence="1">
    <location>
        <begin position="23"/>
        <end position="147"/>
    </location>
</feature>
<dbReference type="OrthoDB" id="3271139at2759"/>
<reference evidence="3 4" key="1">
    <citation type="submission" date="2014-04" db="EMBL/GenBank/DDBJ databases">
        <authorList>
            <consortium name="DOE Joint Genome Institute"/>
            <person name="Kuo A."/>
            <person name="Kohler A."/>
            <person name="Costa M.D."/>
            <person name="Nagy L.G."/>
            <person name="Floudas D."/>
            <person name="Copeland A."/>
            <person name="Barry K.W."/>
            <person name="Cichocki N."/>
            <person name="Veneault-Fourrey C."/>
            <person name="LaButti K."/>
            <person name="Lindquist E.A."/>
            <person name="Lipzen A."/>
            <person name="Lundell T."/>
            <person name="Morin E."/>
            <person name="Murat C."/>
            <person name="Sun H."/>
            <person name="Tunlid A."/>
            <person name="Henrissat B."/>
            <person name="Grigoriev I.V."/>
            <person name="Hibbett D.S."/>
            <person name="Martin F."/>
            <person name="Nordberg H.P."/>
            <person name="Cantor M.N."/>
            <person name="Hua S.X."/>
        </authorList>
    </citation>
    <scope>NUCLEOTIDE SEQUENCE [LARGE SCALE GENOMIC DNA]</scope>
    <source>
        <strain evidence="3 4">441</strain>
    </source>
</reference>
<dbReference type="STRING" id="765257.A0A0C9YDC4"/>
<gene>
    <name evidence="3" type="ORF">PISMIDRAFT_651298</name>
</gene>
<name>A0A0C9YDC4_9AGAM</name>
<dbReference type="AlphaFoldDB" id="A0A0C9YDC4"/>
<dbReference type="EMBL" id="KN833735">
    <property type="protein sequence ID" value="KIK22815.1"/>
    <property type="molecule type" value="Genomic_DNA"/>
</dbReference>
<feature type="signal peptide" evidence="1">
    <location>
        <begin position="1"/>
        <end position="22"/>
    </location>
</feature>
<feature type="domain" description="Protein kinase" evidence="2">
    <location>
        <begin position="1"/>
        <end position="147"/>
    </location>
</feature>
<dbReference type="GO" id="GO:0004672">
    <property type="term" value="F:protein kinase activity"/>
    <property type="evidence" value="ECO:0007669"/>
    <property type="project" value="InterPro"/>
</dbReference>
<dbReference type="InterPro" id="IPR011009">
    <property type="entry name" value="Kinase-like_dom_sf"/>
</dbReference>
<dbReference type="PROSITE" id="PS50011">
    <property type="entry name" value="PROTEIN_KINASE_DOM"/>
    <property type="match status" value="1"/>
</dbReference>
<accession>A0A0C9YDC4</accession>
<dbReference type="InterPro" id="IPR000719">
    <property type="entry name" value="Prot_kinase_dom"/>
</dbReference>
<evidence type="ECO:0000259" key="2">
    <source>
        <dbReference type="PROSITE" id="PS50011"/>
    </source>
</evidence>
<evidence type="ECO:0000313" key="4">
    <source>
        <dbReference type="Proteomes" id="UP000054018"/>
    </source>
</evidence>
<reference evidence="4" key="2">
    <citation type="submission" date="2015-01" db="EMBL/GenBank/DDBJ databases">
        <title>Evolutionary Origins and Diversification of the Mycorrhizal Mutualists.</title>
        <authorList>
            <consortium name="DOE Joint Genome Institute"/>
            <consortium name="Mycorrhizal Genomics Consortium"/>
            <person name="Kohler A."/>
            <person name="Kuo A."/>
            <person name="Nagy L.G."/>
            <person name="Floudas D."/>
            <person name="Copeland A."/>
            <person name="Barry K.W."/>
            <person name="Cichocki N."/>
            <person name="Veneault-Fourrey C."/>
            <person name="LaButti K."/>
            <person name="Lindquist E.A."/>
            <person name="Lipzen A."/>
            <person name="Lundell T."/>
            <person name="Morin E."/>
            <person name="Murat C."/>
            <person name="Riley R."/>
            <person name="Ohm R."/>
            <person name="Sun H."/>
            <person name="Tunlid A."/>
            <person name="Henrissat B."/>
            <person name="Grigoriev I.V."/>
            <person name="Hibbett D.S."/>
            <person name="Martin F."/>
        </authorList>
    </citation>
    <scope>NUCLEOTIDE SEQUENCE [LARGE SCALE GENOMIC DNA]</scope>
    <source>
        <strain evidence="4">441</strain>
    </source>
</reference>
<proteinExistence type="predicted"/>
<dbReference type="GO" id="GO:0005524">
    <property type="term" value="F:ATP binding"/>
    <property type="evidence" value="ECO:0007669"/>
    <property type="project" value="InterPro"/>
</dbReference>
<keyword evidence="1" id="KW-0732">Signal</keyword>
<dbReference type="Pfam" id="PF17667">
    <property type="entry name" value="Pkinase_fungal"/>
    <property type="match status" value="1"/>
</dbReference>
<dbReference type="InterPro" id="IPR040976">
    <property type="entry name" value="Pkinase_fungal"/>
</dbReference>
<dbReference type="SUPFAM" id="SSF56112">
    <property type="entry name" value="Protein kinase-like (PK-like)"/>
    <property type="match status" value="1"/>
</dbReference>